<protein>
    <submittedName>
        <fullName evidence="4">Uncharacterized protein</fullName>
    </submittedName>
</protein>
<sequence length="121" mass="12400">MKSRLFAKVVPALVAAGLLLGAPTTAEAAPSATVTTQPVQTAQGPGSAEASTALRSTAPRAAHGATLASGDKKDEKKKGGFFKKLGIAVLVVILLIVLFAIGLLVAIVLAIRAIFRRRRTA</sequence>
<keyword evidence="3" id="KW-0732">Signal</keyword>
<keyword evidence="5" id="KW-1185">Reference proteome</keyword>
<comment type="caution">
    <text evidence="4">The sequence shown here is derived from an EMBL/GenBank/DDBJ whole genome shotgun (WGS) entry which is preliminary data.</text>
</comment>
<dbReference type="EMBL" id="JBHSOF010000035">
    <property type="protein sequence ID" value="MFC5666107.1"/>
    <property type="molecule type" value="Genomic_DNA"/>
</dbReference>
<proteinExistence type="predicted"/>
<dbReference type="Proteomes" id="UP001595975">
    <property type="component" value="Unassembled WGS sequence"/>
</dbReference>
<feature type="region of interest" description="Disordered" evidence="1">
    <location>
        <begin position="58"/>
        <end position="77"/>
    </location>
</feature>
<feature type="transmembrane region" description="Helical" evidence="2">
    <location>
        <begin position="85"/>
        <end position="115"/>
    </location>
</feature>
<name>A0ABW0X8A8_9ACTN</name>
<accession>A0ABW0X8A8</accession>
<dbReference type="RefSeq" id="WP_380227779.1">
    <property type="nucleotide sequence ID" value="NZ_JBHSOF010000035.1"/>
</dbReference>
<feature type="compositionally biased region" description="Low complexity" evidence="1">
    <location>
        <begin position="31"/>
        <end position="46"/>
    </location>
</feature>
<keyword evidence="2" id="KW-0472">Membrane</keyword>
<evidence type="ECO:0000313" key="5">
    <source>
        <dbReference type="Proteomes" id="UP001595975"/>
    </source>
</evidence>
<gene>
    <name evidence="4" type="ORF">ACFP3U_24405</name>
</gene>
<evidence type="ECO:0000313" key="4">
    <source>
        <dbReference type="EMBL" id="MFC5666107.1"/>
    </source>
</evidence>
<feature type="signal peptide" evidence="3">
    <location>
        <begin position="1"/>
        <end position="28"/>
    </location>
</feature>
<evidence type="ECO:0000256" key="3">
    <source>
        <dbReference type="SAM" id="SignalP"/>
    </source>
</evidence>
<keyword evidence="2" id="KW-1133">Transmembrane helix</keyword>
<feature type="region of interest" description="Disordered" evidence="1">
    <location>
        <begin position="31"/>
        <end position="53"/>
    </location>
</feature>
<organism evidence="4 5">
    <name type="scientific">Kitasatospora misakiensis</name>
    <dbReference type="NCBI Taxonomy" id="67330"/>
    <lineage>
        <taxon>Bacteria</taxon>
        <taxon>Bacillati</taxon>
        <taxon>Actinomycetota</taxon>
        <taxon>Actinomycetes</taxon>
        <taxon>Kitasatosporales</taxon>
        <taxon>Streptomycetaceae</taxon>
        <taxon>Kitasatospora</taxon>
    </lineage>
</organism>
<reference evidence="5" key="1">
    <citation type="journal article" date="2019" name="Int. J. Syst. Evol. Microbiol.">
        <title>The Global Catalogue of Microorganisms (GCM) 10K type strain sequencing project: providing services to taxonomists for standard genome sequencing and annotation.</title>
        <authorList>
            <consortium name="The Broad Institute Genomics Platform"/>
            <consortium name="The Broad Institute Genome Sequencing Center for Infectious Disease"/>
            <person name="Wu L."/>
            <person name="Ma J."/>
        </authorList>
    </citation>
    <scope>NUCLEOTIDE SEQUENCE [LARGE SCALE GENOMIC DNA]</scope>
    <source>
        <strain evidence="5">CGMCC 4.1437</strain>
    </source>
</reference>
<feature type="chain" id="PRO_5047500932" evidence="3">
    <location>
        <begin position="29"/>
        <end position="121"/>
    </location>
</feature>
<evidence type="ECO:0000256" key="2">
    <source>
        <dbReference type="SAM" id="Phobius"/>
    </source>
</evidence>
<evidence type="ECO:0000256" key="1">
    <source>
        <dbReference type="SAM" id="MobiDB-lite"/>
    </source>
</evidence>
<keyword evidence="2" id="KW-0812">Transmembrane</keyword>